<protein>
    <recommendedName>
        <fullName evidence="10">Probable nicotinate-nucleotide adenylyltransferase</fullName>
        <ecNumber evidence="10">2.7.7.18</ecNumber>
    </recommendedName>
    <alternativeName>
        <fullName evidence="10">Deamido-NAD(+) diphosphorylase</fullName>
    </alternativeName>
    <alternativeName>
        <fullName evidence="10">Deamido-NAD(+) pyrophosphorylase</fullName>
    </alternativeName>
    <alternativeName>
        <fullName evidence="10">Nicotinate mononucleotide adenylyltransferase</fullName>
        <shortName evidence="10">NaMN adenylyltransferase</shortName>
    </alternativeName>
</protein>
<dbReference type="SUPFAM" id="SSF52374">
    <property type="entry name" value="Nucleotidylyl transferase"/>
    <property type="match status" value="1"/>
</dbReference>
<dbReference type="RefSeq" id="WP_058257865.1">
    <property type="nucleotide sequence ID" value="NZ_DUPS01000036.1"/>
</dbReference>
<evidence type="ECO:0000256" key="5">
    <source>
        <dbReference type="ARBA" id="ARBA00022695"/>
    </source>
</evidence>
<keyword evidence="3 10" id="KW-0662">Pyridine nucleotide biosynthesis</keyword>
<dbReference type="UniPathway" id="UPA00253">
    <property type="reaction ID" value="UER00332"/>
</dbReference>
<comment type="catalytic activity">
    <reaction evidence="9 10">
        <text>nicotinate beta-D-ribonucleotide + ATP + H(+) = deamido-NAD(+) + diphosphate</text>
        <dbReference type="Rhea" id="RHEA:22860"/>
        <dbReference type="ChEBI" id="CHEBI:15378"/>
        <dbReference type="ChEBI" id="CHEBI:30616"/>
        <dbReference type="ChEBI" id="CHEBI:33019"/>
        <dbReference type="ChEBI" id="CHEBI:57502"/>
        <dbReference type="ChEBI" id="CHEBI:58437"/>
        <dbReference type="EC" id="2.7.7.18"/>
    </reaction>
</comment>
<dbReference type="Gene3D" id="3.40.50.620">
    <property type="entry name" value="HUPs"/>
    <property type="match status" value="1"/>
</dbReference>
<dbReference type="PANTHER" id="PTHR39321">
    <property type="entry name" value="NICOTINATE-NUCLEOTIDE ADENYLYLTRANSFERASE-RELATED"/>
    <property type="match status" value="1"/>
</dbReference>
<gene>
    <name evidence="10" type="primary">nadD</name>
    <name evidence="12" type="ORF">SD1D_0955</name>
</gene>
<evidence type="ECO:0000256" key="10">
    <source>
        <dbReference type="HAMAP-Rule" id="MF_00244"/>
    </source>
</evidence>
<organism evidence="12 13">
    <name type="scientific">Herbinix luporum</name>
    <dbReference type="NCBI Taxonomy" id="1679721"/>
    <lineage>
        <taxon>Bacteria</taxon>
        <taxon>Bacillati</taxon>
        <taxon>Bacillota</taxon>
        <taxon>Clostridia</taxon>
        <taxon>Lachnospirales</taxon>
        <taxon>Lachnospiraceae</taxon>
        <taxon>Herbinix</taxon>
    </lineage>
</organism>
<feature type="domain" description="Cytidyltransferase-like" evidence="11">
    <location>
        <begin position="6"/>
        <end position="174"/>
    </location>
</feature>
<keyword evidence="13" id="KW-1185">Reference proteome</keyword>
<evidence type="ECO:0000256" key="4">
    <source>
        <dbReference type="ARBA" id="ARBA00022679"/>
    </source>
</evidence>
<evidence type="ECO:0000256" key="9">
    <source>
        <dbReference type="ARBA" id="ARBA00048721"/>
    </source>
</evidence>
<evidence type="ECO:0000259" key="11">
    <source>
        <dbReference type="Pfam" id="PF01467"/>
    </source>
</evidence>
<dbReference type="PANTHER" id="PTHR39321:SF3">
    <property type="entry name" value="PHOSPHOPANTETHEINE ADENYLYLTRANSFERASE"/>
    <property type="match status" value="1"/>
</dbReference>
<name>A0A0K8J4V0_9FIRM</name>
<dbReference type="NCBIfam" id="NF000840">
    <property type="entry name" value="PRK00071.1-3"/>
    <property type="match status" value="1"/>
</dbReference>
<evidence type="ECO:0000256" key="1">
    <source>
        <dbReference type="ARBA" id="ARBA00002324"/>
    </source>
</evidence>
<dbReference type="Pfam" id="PF01467">
    <property type="entry name" value="CTP_transf_like"/>
    <property type="match status" value="1"/>
</dbReference>
<reference evidence="13" key="1">
    <citation type="submission" date="2015-09" db="EMBL/GenBank/DDBJ databases">
        <authorList>
            <person name="Wibberg D."/>
        </authorList>
    </citation>
    <scope>NUCLEOTIDE SEQUENCE [LARGE SCALE GENOMIC DNA]</scope>
    <source>
        <strain evidence="13">SD1D</strain>
    </source>
</reference>
<evidence type="ECO:0000313" key="12">
    <source>
        <dbReference type="EMBL" id="CUH92502.1"/>
    </source>
</evidence>
<proteinExistence type="inferred from homology"/>
<dbReference type="NCBIfam" id="TIGR00482">
    <property type="entry name" value="nicotinate (nicotinamide) nucleotide adenylyltransferase"/>
    <property type="match status" value="1"/>
</dbReference>
<evidence type="ECO:0000256" key="2">
    <source>
        <dbReference type="ARBA" id="ARBA00005019"/>
    </source>
</evidence>
<keyword evidence="8 10" id="KW-0520">NAD</keyword>
<dbReference type="OrthoDB" id="5295945at2"/>
<evidence type="ECO:0000256" key="3">
    <source>
        <dbReference type="ARBA" id="ARBA00022642"/>
    </source>
</evidence>
<dbReference type="CDD" id="cd02165">
    <property type="entry name" value="NMNAT"/>
    <property type="match status" value="1"/>
</dbReference>
<evidence type="ECO:0000313" key="13">
    <source>
        <dbReference type="Proteomes" id="UP000196053"/>
    </source>
</evidence>
<keyword evidence="7 10" id="KW-0067">ATP-binding</keyword>
<keyword evidence="6 10" id="KW-0547">Nucleotide-binding</keyword>
<dbReference type="Proteomes" id="UP000196053">
    <property type="component" value="Chromosome I"/>
</dbReference>
<comment type="function">
    <text evidence="1 10">Catalyzes the reversible adenylation of nicotinate mononucleotide (NaMN) to nicotinic acid adenine dinucleotide (NaAD).</text>
</comment>
<keyword evidence="5 10" id="KW-0548">Nucleotidyltransferase</keyword>
<sequence length="200" mass="22986">MKKIGIMGGTFDPIHNGHLFLAEHAYEQAGLDYVLFMPTMNPPHKAGITVVSGEHRLNMVRLALKDNPNFRLSDLELNRPGLTYTSDTLEVLKNREPDNDYYFILGADSLMMIPQWKDPQTIFNLSTIVAGGRIQFSMEQLKEQAEYLEKTYKGKIILLDMPIMEISSEKIRKRIKEGKSIRYYVPGEVLTYINDHNLYS</sequence>
<comment type="pathway">
    <text evidence="2 10">Cofactor biosynthesis; NAD(+) biosynthesis; deamido-NAD(+) from nicotinate D-ribonucleotide: step 1/1.</text>
</comment>
<dbReference type="EC" id="2.7.7.18" evidence="10"/>
<dbReference type="HAMAP" id="MF_00244">
    <property type="entry name" value="NaMN_adenylyltr"/>
    <property type="match status" value="1"/>
</dbReference>
<dbReference type="GO" id="GO:0005524">
    <property type="term" value="F:ATP binding"/>
    <property type="evidence" value="ECO:0007669"/>
    <property type="project" value="UniProtKB-KW"/>
</dbReference>
<dbReference type="InterPro" id="IPR014729">
    <property type="entry name" value="Rossmann-like_a/b/a_fold"/>
</dbReference>
<evidence type="ECO:0000256" key="6">
    <source>
        <dbReference type="ARBA" id="ARBA00022741"/>
    </source>
</evidence>
<dbReference type="EMBL" id="LN879430">
    <property type="protein sequence ID" value="CUH92502.1"/>
    <property type="molecule type" value="Genomic_DNA"/>
</dbReference>
<keyword evidence="4 10" id="KW-0808">Transferase</keyword>
<dbReference type="AlphaFoldDB" id="A0A0K8J4V0"/>
<dbReference type="GO" id="GO:0004515">
    <property type="term" value="F:nicotinate-nucleotide adenylyltransferase activity"/>
    <property type="evidence" value="ECO:0007669"/>
    <property type="project" value="UniProtKB-UniRule"/>
</dbReference>
<dbReference type="NCBIfam" id="TIGR00125">
    <property type="entry name" value="cyt_tran_rel"/>
    <property type="match status" value="1"/>
</dbReference>
<dbReference type="GO" id="GO:0009435">
    <property type="term" value="P:NAD+ biosynthetic process"/>
    <property type="evidence" value="ECO:0007669"/>
    <property type="project" value="UniProtKB-UniRule"/>
</dbReference>
<evidence type="ECO:0000256" key="8">
    <source>
        <dbReference type="ARBA" id="ARBA00023027"/>
    </source>
</evidence>
<evidence type="ECO:0000256" key="7">
    <source>
        <dbReference type="ARBA" id="ARBA00022840"/>
    </source>
</evidence>
<dbReference type="InterPro" id="IPR004821">
    <property type="entry name" value="Cyt_trans-like"/>
</dbReference>
<comment type="similarity">
    <text evidence="10">Belongs to the NadD family.</text>
</comment>
<accession>A0A0K8J4V0</accession>
<dbReference type="InterPro" id="IPR005248">
    <property type="entry name" value="NadD/NMNAT"/>
</dbReference>
<dbReference type="KEGG" id="hsd:SD1D_0955"/>